<dbReference type="EC" id="4.3.2.7" evidence="1"/>
<dbReference type="InterPro" id="IPR036568">
    <property type="entry name" value="GGCT-like_sf"/>
</dbReference>
<sequence length="208" mass="23352">MAGKAPYRVFGYGSLIWKPPPHVISQTPGFLKGYVRRFAQKSHDHRGTPENPGRVVTLIHKEDWDRVSAADPFPEEDIVWGIAYTIDPVYEAEVRDYLDYREKDGYTLETVDVYGFEDGQEVVAVPAAFTYVGRPDNPSFLGSEQIDSLAQRIWQSVGPSGRNKDYLFELSNAVRKLSPESHDSHLAILERKVKELDAASANSPVDSP</sequence>
<dbReference type="AlphaFoldDB" id="A0A0H2S0Q3"/>
<keyword evidence="4" id="KW-1185">Reference proteome</keyword>
<proteinExistence type="predicted"/>
<dbReference type="GO" id="GO:0006751">
    <property type="term" value="P:glutathione catabolic process"/>
    <property type="evidence" value="ECO:0007669"/>
    <property type="project" value="InterPro"/>
</dbReference>
<protein>
    <recommendedName>
        <fullName evidence="1">glutathione-specific gamma-glutamylcyclotransferase</fullName>
        <ecNumber evidence="1">4.3.2.7</ecNumber>
    </recommendedName>
</protein>
<dbReference type="GO" id="GO:0005737">
    <property type="term" value="C:cytoplasm"/>
    <property type="evidence" value="ECO:0007669"/>
    <property type="project" value="TreeGrafter"/>
</dbReference>
<accession>A0A0H2S0Q3</accession>
<dbReference type="STRING" id="27342.A0A0H2S0Q3"/>
<dbReference type="Proteomes" id="UP000053477">
    <property type="component" value="Unassembled WGS sequence"/>
</dbReference>
<reference evidence="3 4" key="1">
    <citation type="submission" date="2015-04" db="EMBL/GenBank/DDBJ databases">
        <title>Complete genome sequence of Schizopora paradoxa KUC8140, a cosmopolitan wood degrader in East Asia.</title>
        <authorList>
            <consortium name="DOE Joint Genome Institute"/>
            <person name="Min B."/>
            <person name="Park H."/>
            <person name="Jang Y."/>
            <person name="Kim J.-J."/>
            <person name="Kim K.H."/>
            <person name="Pangilinan J."/>
            <person name="Lipzen A."/>
            <person name="Riley R."/>
            <person name="Grigoriev I.V."/>
            <person name="Spatafora J.W."/>
            <person name="Choi I.-G."/>
        </authorList>
    </citation>
    <scope>NUCLEOTIDE SEQUENCE [LARGE SCALE GENOMIC DNA]</scope>
    <source>
        <strain evidence="3 4">KUC8140</strain>
    </source>
</reference>
<dbReference type="GO" id="GO:0061928">
    <property type="term" value="F:glutathione specific gamma-glutamylcyclotransferase activity"/>
    <property type="evidence" value="ECO:0007669"/>
    <property type="project" value="UniProtKB-EC"/>
</dbReference>
<dbReference type="FunCoup" id="A0A0H2S0Q3">
    <property type="interactions" value="329"/>
</dbReference>
<dbReference type="Gene3D" id="3.10.490.10">
    <property type="entry name" value="Gamma-glutamyl cyclotransferase-like"/>
    <property type="match status" value="1"/>
</dbReference>
<dbReference type="Pfam" id="PF04752">
    <property type="entry name" value="ChaC"/>
    <property type="match status" value="1"/>
</dbReference>
<dbReference type="CDD" id="cd06661">
    <property type="entry name" value="GGCT_like"/>
    <property type="match status" value="1"/>
</dbReference>
<dbReference type="PANTHER" id="PTHR12192">
    <property type="entry name" value="CATION TRANSPORT PROTEIN CHAC-RELATED"/>
    <property type="match status" value="1"/>
</dbReference>
<evidence type="ECO:0000313" key="4">
    <source>
        <dbReference type="Proteomes" id="UP000053477"/>
    </source>
</evidence>
<dbReference type="SUPFAM" id="SSF110857">
    <property type="entry name" value="Gamma-glutamyl cyclotransferase-like"/>
    <property type="match status" value="1"/>
</dbReference>
<evidence type="ECO:0000256" key="2">
    <source>
        <dbReference type="ARBA" id="ARBA00023239"/>
    </source>
</evidence>
<dbReference type="PANTHER" id="PTHR12192:SF2">
    <property type="entry name" value="GLUTATHIONE-SPECIFIC GAMMA-GLUTAMYLCYCLOTRANSFERASE 2"/>
    <property type="match status" value="1"/>
</dbReference>
<gene>
    <name evidence="3" type="ORF">SCHPADRAFT_919408</name>
</gene>
<evidence type="ECO:0000313" key="3">
    <source>
        <dbReference type="EMBL" id="KLO17579.1"/>
    </source>
</evidence>
<dbReference type="InterPro" id="IPR013024">
    <property type="entry name" value="GGCT-like"/>
</dbReference>
<name>A0A0H2S0Q3_9AGAM</name>
<dbReference type="OrthoDB" id="5894at2759"/>
<evidence type="ECO:0000256" key="1">
    <source>
        <dbReference type="ARBA" id="ARBA00012344"/>
    </source>
</evidence>
<organism evidence="3 4">
    <name type="scientific">Schizopora paradoxa</name>
    <dbReference type="NCBI Taxonomy" id="27342"/>
    <lineage>
        <taxon>Eukaryota</taxon>
        <taxon>Fungi</taxon>
        <taxon>Dikarya</taxon>
        <taxon>Basidiomycota</taxon>
        <taxon>Agaricomycotina</taxon>
        <taxon>Agaricomycetes</taxon>
        <taxon>Hymenochaetales</taxon>
        <taxon>Schizoporaceae</taxon>
        <taxon>Schizopora</taxon>
    </lineage>
</organism>
<dbReference type="InterPro" id="IPR006840">
    <property type="entry name" value="ChaC"/>
</dbReference>
<keyword evidence="2" id="KW-0456">Lyase</keyword>
<dbReference type="EMBL" id="KQ085903">
    <property type="protein sequence ID" value="KLO17579.1"/>
    <property type="molecule type" value="Genomic_DNA"/>
</dbReference>
<dbReference type="InParanoid" id="A0A0H2S0Q3"/>